<name>A0ABW4ZXL4_9BACL</name>
<organism evidence="1 2">
    <name type="scientific">Tumebacillus lipolyticus</name>
    <dbReference type="NCBI Taxonomy" id="1280370"/>
    <lineage>
        <taxon>Bacteria</taxon>
        <taxon>Bacillati</taxon>
        <taxon>Bacillota</taxon>
        <taxon>Bacilli</taxon>
        <taxon>Bacillales</taxon>
        <taxon>Alicyclobacillaceae</taxon>
        <taxon>Tumebacillus</taxon>
    </lineage>
</organism>
<comment type="caution">
    <text evidence="1">The sequence shown here is derived from an EMBL/GenBank/DDBJ whole genome shotgun (WGS) entry which is preliminary data.</text>
</comment>
<evidence type="ECO:0000313" key="1">
    <source>
        <dbReference type="EMBL" id="MFD2170158.1"/>
    </source>
</evidence>
<reference evidence="2" key="1">
    <citation type="journal article" date="2019" name="Int. J. Syst. Evol. Microbiol.">
        <title>The Global Catalogue of Microorganisms (GCM) 10K type strain sequencing project: providing services to taxonomists for standard genome sequencing and annotation.</title>
        <authorList>
            <consortium name="The Broad Institute Genomics Platform"/>
            <consortium name="The Broad Institute Genome Sequencing Center for Infectious Disease"/>
            <person name="Wu L."/>
            <person name="Ma J."/>
        </authorList>
    </citation>
    <scope>NUCLEOTIDE SEQUENCE [LARGE SCALE GENOMIC DNA]</scope>
    <source>
        <strain evidence="2">CGMCC 1.13574</strain>
    </source>
</reference>
<protein>
    <submittedName>
        <fullName evidence="1">Uncharacterized protein</fullName>
    </submittedName>
</protein>
<accession>A0ABW4ZXL4</accession>
<proteinExistence type="predicted"/>
<keyword evidence="2" id="KW-1185">Reference proteome</keyword>
<evidence type="ECO:0000313" key="2">
    <source>
        <dbReference type="Proteomes" id="UP001597343"/>
    </source>
</evidence>
<dbReference type="Proteomes" id="UP001597343">
    <property type="component" value="Unassembled WGS sequence"/>
</dbReference>
<dbReference type="EMBL" id="JBHUIO010000005">
    <property type="protein sequence ID" value="MFD2170158.1"/>
    <property type="molecule type" value="Genomic_DNA"/>
</dbReference>
<sequence length="177" mass="19902">MELLQLECDLMQTAPTESFVYDLAVLAPVYVEGGGDMTRVMTEDGQMWNDPRPVPVVLKGVARHFGVDLTAVRERYGEILGRRLYVPLPIAPSLMLVPIKMRLPRVQKDGTTGYVAPHLIDRVVPGKTSTCCTLLFCGGQKVECLQSSDFALQQLRHARIVQTFYRETMNYGIRNPF</sequence>
<dbReference type="RefSeq" id="WP_386045867.1">
    <property type="nucleotide sequence ID" value="NZ_JBHUIO010000005.1"/>
</dbReference>
<gene>
    <name evidence="1" type="ORF">ACFSOY_09130</name>
</gene>